<sequence>MLSWTCSNCPRWRPDARLTPRGEKAPKLVWNAGNFERADETFLFAEKQSTYLPVAVAHRLENERRLPGETTRVQVGSYLGEDDIDRLDDHSGRYLRSGADALSDQASLSRQEHGPAPAKTGHEVTLKL</sequence>
<dbReference type="SUPFAM" id="SSF51182">
    <property type="entry name" value="RmlC-like cupins"/>
    <property type="match status" value="1"/>
</dbReference>
<name>A0ABZ0EBE4_9BURK</name>
<evidence type="ECO:0000259" key="2">
    <source>
        <dbReference type="Pfam" id="PF01050"/>
    </source>
</evidence>
<reference evidence="3 4" key="1">
    <citation type="submission" date="2023-10" db="EMBL/GenBank/DDBJ databases">
        <title>Surface-active antibiotics is a multifunctional adaptation for post-fire microbes.</title>
        <authorList>
            <person name="Liu M.D."/>
            <person name="Du Y."/>
            <person name="Koupaei S.K."/>
            <person name="Kim N.R."/>
            <person name="Zhang W."/>
            <person name="Traxler M.F."/>
        </authorList>
    </citation>
    <scope>NUCLEOTIDE SEQUENCE [LARGE SCALE GENOMIC DNA]</scope>
    <source>
        <strain evidence="3 4">F3</strain>
    </source>
</reference>
<dbReference type="Pfam" id="PF01050">
    <property type="entry name" value="MannoseP_isomer"/>
    <property type="match status" value="1"/>
</dbReference>
<dbReference type="InterPro" id="IPR001538">
    <property type="entry name" value="Man6P_isomerase-2_C"/>
</dbReference>
<feature type="domain" description="Mannose-6-phosphate isomerase type II C-terminal" evidence="2">
    <location>
        <begin position="34"/>
        <end position="89"/>
    </location>
</feature>
<dbReference type="InterPro" id="IPR011051">
    <property type="entry name" value="RmlC_Cupin_sf"/>
</dbReference>
<feature type="region of interest" description="Disordered" evidence="1">
    <location>
        <begin position="101"/>
        <end position="128"/>
    </location>
</feature>
<dbReference type="Proteomes" id="UP001302652">
    <property type="component" value="Chromosome 3"/>
</dbReference>
<dbReference type="EMBL" id="CP136511">
    <property type="protein sequence ID" value="WOD13820.1"/>
    <property type="molecule type" value="Genomic_DNA"/>
</dbReference>
<evidence type="ECO:0000313" key="4">
    <source>
        <dbReference type="Proteomes" id="UP001302652"/>
    </source>
</evidence>
<protein>
    <recommendedName>
        <fullName evidence="2">Mannose-6-phosphate isomerase type II C-terminal domain-containing protein</fullName>
    </recommendedName>
</protein>
<evidence type="ECO:0000313" key="3">
    <source>
        <dbReference type="EMBL" id="WOD13820.1"/>
    </source>
</evidence>
<gene>
    <name evidence="3" type="ORF">RW095_07710</name>
</gene>
<keyword evidence="4" id="KW-1185">Reference proteome</keyword>
<organism evidence="3 4">
    <name type="scientific">Paraburkholderia kirstenboschensis</name>
    <dbReference type="NCBI Taxonomy" id="1245436"/>
    <lineage>
        <taxon>Bacteria</taxon>
        <taxon>Pseudomonadati</taxon>
        <taxon>Pseudomonadota</taxon>
        <taxon>Betaproteobacteria</taxon>
        <taxon>Burkholderiales</taxon>
        <taxon>Burkholderiaceae</taxon>
        <taxon>Paraburkholderia</taxon>
    </lineage>
</organism>
<evidence type="ECO:0000256" key="1">
    <source>
        <dbReference type="SAM" id="MobiDB-lite"/>
    </source>
</evidence>
<accession>A0ABZ0EBE4</accession>
<dbReference type="RefSeq" id="WP_317015494.1">
    <property type="nucleotide sequence ID" value="NZ_CP136511.1"/>
</dbReference>
<proteinExistence type="predicted"/>